<keyword evidence="5 7" id="KW-0472">Membrane</keyword>
<evidence type="ECO:0000256" key="7">
    <source>
        <dbReference type="SAM" id="Phobius"/>
    </source>
</evidence>
<dbReference type="Gene3D" id="1.20.1250.20">
    <property type="entry name" value="MFS general substrate transporter like domains"/>
    <property type="match status" value="2"/>
</dbReference>
<feature type="transmembrane region" description="Helical" evidence="7">
    <location>
        <begin position="166"/>
        <end position="186"/>
    </location>
</feature>
<dbReference type="InterPro" id="IPR011701">
    <property type="entry name" value="MFS"/>
</dbReference>
<feature type="transmembrane region" description="Helical" evidence="7">
    <location>
        <begin position="299"/>
        <end position="322"/>
    </location>
</feature>
<evidence type="ECO:0000256" key="4">
    <source>
        <dbReference type="ARBA" id="ARBA00022989"/>
    </source>
</evidence>
<organism evidence="9 10">
    <name type="scientific">Enterobacillus tribolii</name>
    <dbReference type="NCBI Taxonomy" id="1487935"/>
    <lineage>
        <taxon>Bacteria</taxon>
        <taxon>Pseudomonadati</taxon>
        <taxon>Pseudomonadota</taxon>
        <taxon>Gammaproteobacteria</taxon>
        <taxon>Enterobacterales</taxon>
        <taxon>Hafniaceae</taxon>
        <taxon>Enterobacillus</taxon>
    </lineage>
</organism>
<keyword evidence="10" id="KW-1185">Reference proteome</keyword>
<feature type="transmembrane region" description="Helical" evidence="7">
    <location>
        <begin position="276"/>
        <end position="293"/>
    </location>
</feature>
<comment type="similarity">
    <text evidence="6">Belongs to the major facilitator superfamily. Phthalate permease family.</text>
</comment>
<reference evidence="9 10" key="1">
    <citation type="submission" date="2018-07" db="EMBL/GenBank/DDBJ databases">
        <title>Genomic Encyclopedia of Type Strains, Phase IV (KMG-IV): sequencing the most valuable type-strain genomes for metagenomic binning, comparative biology and taxonomic classification.</title>
        <authorList>
            <person name="Goeker M."/>
        </authorList>
    </citation>
    <scope>NUCLEOTIDE SEQUENCE [LARGE SCALE GENOMIC DNA]</scope>
    <source>
        <strain evidence="9 10">DSM 103736</strain>
    </source>
</reference>
<dbReference type="AlphaFoldDB" id="A0A370QNQ0"/>
<evidence type="ECO:0000256" key="6">
    <source>
        <dbReference type="ARBA" id="ARBA00038514"/>
    </source>
</evidence>
<evidence type="ECO:0000259" key="8">
    <source>
        <dbReference type="PROSITE" id="PS50850"/>
    </source>
</evidence>
<dbReference type="Proteomes" id="UP000254848">
    <property type="component" value="Unassembled WGS sequence"/>
</dbReference>
<feature type="transmembrane region" description="Helical" evidence="7">
    <location>
        <begin position="364"/>
        <end position="385"/>
    </location>
</feature>
<dbReference type="GO" id="GO:0005886">
    <property type="term" value="C:plasma membrane"/>
    <property type="evidence" value="ECO:0007669"/>
    <property type="project" value="UniProtKB-SubCell"/>
</dbReference>
<dbReference type="InterPro" id="IPR036259">
    <property type="entry name" value="MFS_trans_sf"/>
</dbReference>
<comment type="subcellular location">
    <subcellularLocation>
        <location evidence="1">Cell membrane</location>
        <topology evidence="1">Multi-pass membrane protein</topology>
    </subcellularLocation>
</comment>
<dbReference type="PANTHER" id="PTHR11662">
    <property type="entry name" value="SOLUTE CARRIER FAMILY 17"/>
    <property type="match status" value="1"/>
</dbReference>
<feature type="transmembrane region" description="Helical" evidence="7">
    <location>
        <begin position="246"/>
        <end position="267"/>
    </location>
</feature>
<comment type="caution">
    <text evidence="9">The sequence shown here is derived from an EMBL/GenBank/DDBJ whole genome shotgun (WGS) entry which is preliminary data.</text>
</comment>
<dbReference type="InterPro" id="IPR020846">
    <property type="entry name" value="MFS_dom"/>
</dbReference>
<dbReference type="PANTHER" id="PTHR11662:SF399">
    <property type="entry name" value="FI19708P1-RELATED"/>
    <property type="match status" value="1"/>
</dbReference>
<sequence>MIMKSQSQMIFLLFIGYVIVYIDKTVMGFALLPIEKEFGLSTTQLGYITGIFFLAYSLFQVPAGWLNDRIGYKTMLILSLCALGIFALCFGALGMSFGLLLLFRFLSGVGHSGYPCSCAKAVVSNFSVEKRTFAQSVLLSSAGLAMTVGPIIAVSALAAFGWHASFVALGAIACAIAVLIALRVPYQRPERTTKTQAGGQALWRNPTVLLLFLSIFCVNIPSYGLMAWLPKFFVQSMGMPLEISGYIVAAGGLGIWISSLGSGWLVGKYFQNREPLVILTCALISAAAIFAIYHTTTAVAASVLLFIGEIFLMATFVTAFTLPMKRLPENIMGSAIGLINTGGTLGGFVSPIVIGYLVGQTQNYAGAFIFLALAMVCSGLAIVPLMKSGKAAALPVTG</sequence>
<keyword evidence="2" id="KW-1003">Cell membrane</keyword>
<dbReference type="SUPFAM" id="SSF103473">
    <property type="entry name" value="MFS general substrate transporter"/>
    <property type="match status" value="1"/>
</dbReference>
<dbReference type="InterPro" id="IPR050382">
    <property type="entry name" value="MFS_Na/Anion_cotransporter"/>
</dbReference>
<evidence type="ECO:0000313" key="10">
    <source>
        <dbReference type="Proteomes" id="UP000254848"/>
    </source>
</evidence>
<dbReference type="PROSITE" id="PS50850">
    <property type="entry name" value="MFS"/>
    <property type="match status" value="1"/>
</dbReference>
<protein>
    <submittedName>
        <fullName evidence="9">Sugar phosphate permease</fullName>
    </submittedName>
</protein>
<evidence type="ECO:0000313" key="9">
    <source>
        <dbReference type="EMBL" id="RDK89928.1"/>
    </source>
</evidence>
<evidence type="ECO:0000256" key="2">
    <source>
        <dbReference type="ARBA" id="ARBA00022475"/>
    </source>
</evidence>
<accession>A0A370QNQ0</accession>
<feature type="transmembrane region" description="Helical" evidence="7">
    <location>
        <begin position="45"/>
        <end position="65"/>
    </location>
</feature>
<evidence type="ECO:0000256" key="3">
    <source>
        <dbReference type="ARBA" id="ARBA00022692"/>
    </source>
</evidence>
<feature type="transmembrane region" description="Helical" evidence="7">
    <location>
        <begin position="334"/>
        <end position="358"/>
    </location>
</feature>
<keyword evidence="4 7" id="KW-1133">Transmembrane helix</keyword>
<keyword evidence="3 7" id="KW-0812">Transmembrane</keyword>
<evidence type="ECO:0000256" key="1">
    <source>
        <dbReference type="ARBA" id="ARBA00004651"/>
    </source>
</evidence>
<feature type="transmembrane region" description="Helical" evidence="7">
    <location>
        <begin position="137"/>
        <end position="160"/>
    </location>
</feature>
<dbReference type="InterPro" id="IPR000849">
    <property type="entry name" value="Sugar_P_transporter"/>
</dbReference>
<evidence type="ECO:0000256" key="5">
    <source>
        <dbReference type="ARBA" id="ARBA00023136"/>
    </source>
</evidence>
<gene>
    <name evidence="9" type="ORF">C8D90_106134</name>
</gene>
<dbReference type="EMBL" id="QRAP01000006">
    <property type="protein sequence ID" value="RDK89928.1"/>
    <property type="molecule type" value="Genomic_DNA"/>
</dbReference>
<dbReference type="PIRSF" id="PIRSF002808">
    <property type="entry name" value="Hexose_phosphate_transp"/>
    <property type="match status" value="1"/>
</dbReference>
<feature type="transmembrane region" description="Helical" evidence="7">
    <location>
        <begin position="12"/>
        <end position="33"/>
    </location>
</feature>
<dbReference type="GO" id="GO:0022857">
    <property type="term" value="F:transmembrane transporter activity"/>
    <property type="evidence" value="ECO:0007669"/>
    <property type="project" value="InterPro"/>
</dbReference>
<feature type="transmembrane region" description="Helical" evidence="7">
    <location>
        <begin position="77"/>
        <end position="103"/>
    </location>
</feature>
<dbReference type="Pfam" id="PF07690">
    <property type="entry name" value="MFS_1"/>
    <property type="match status" value="1"/>
</dbReference>
<dbReference type="CDD" id="cd17319">
    <property type="entry name" value="MFS_ExuT_GudP_like"/>
    <property type="match status" value="1"/>
</dbReference>
<feature type="domain" description="Major facilitator superfamily (MFS) profile" evidence="8">
    <location>
        <begin position="9"/>
        <end position="390"/>
    </location>
</feature>
<name>A0A370QNQ0_9GAMM</name>
<proteinExistence type="inferred from homology"/>
<feature type="transmembrane region" description="Helical" evidence="7">
    <location>
        <begin position="207"/>
        <end position="226"/>
    </location>
</feature>